<organism evidence="1 2">
    <name type="scientific">Streptomyces albiaxialis</name>
    <dbReference type="NCBI Taxonomy" id="329523"/>
    <lineage>
        <taxon>Bacteria</taxon>
        <taxon>Bacillati</taxon>
        <taxon>Actinomycetota</taxon>
        <taxon>Actinomycetes</taxon>
        <taxon>Kitasatosporales</taxon>
        <taxon>Streptomycetaceae</taxon>
        <taxon>Streptomyces</taxon>
    </lineage>
</organism>
<proteinExistence type="predicted"/>
<comment type="caution">
    <text evidence="1">The sequence shown here is derived from an EMBL/GenBank/DDBJ whole genome shotgun (WGS) entry which is preliminary data.</text>
</comment>
<dbReference type="RefSeq" id="WP_344533080.1">
    <property type="nucleotide sequence ID" value="NZ_BAAAPE010000015.1"/>
</dbReference>
<protein>
    <recommendedName>
        <fullName evidence="3">MarR family transcriptional regulator</fullName>
    </recommendedName>
</protein>
<reference evidence="2" key="1">
    <citation type="journal article" date="2019" name="Int. J. Syst. Evol. Microbiol.">
        <title>The Global Catalogue of Microorganisms (GCM) 10K type strain sequencing project: providing services to taxonomists for standard genome sequencing and annotation.</title>
        <authorList>
            <consortium name="The Broad Institute Genomics Platform"/>
            <consortium name="The Broad Institute Genome Sequencing Center for Infectious Disease"/>
            <person name="Wu L."/>
            <person name="Ma J."/>
        </authorList>
    </citation>
    <scope>NUCLEOTIDE SEQUENCE [LARGE SCALE GENOMIC DNA]</scope>
    <source>
        <strain evidence="2">JCM 15478</strain>
    </source>
</reference>
<dbReference type="Proteomes" id="UP001500016">
    <property type="component" value="Unassembled WGS sequence"/>
</dbReference>
<evidence type="ECO:0000313" key="1">
    <source>
        <dbReference type="EMBL" id="GAA2094847.1"/>
    </source>
</evidence>
<sequence>MSTPDEEWGALVVATARHIQGVLDTLRTLDLTDTPPAAAYTPVATRAEGDARAAA</sequence>
<keyword evidence="2" id="KW-1185">Reference proteome</keyword>
<accession>A0ABP5I809</accession>
<gene>
    <name evidence="1" type="ORF">GCM10009801_63370</name>
</gene>
<dbReference type="EMBL" id="BAAAPE010000015">
    <property type="protein sequence ID" value="GAA2094847.1"/>
    <property type="molecule type" value="Genomic_DNA"/>
</dbReference>
<evidence type="ECO:0000313" key="2">
    <source>
        <dbReference type="Proteomes" id="UP001500016"/>
    </source>
</evidence>
<name>A0ABP5I809_9ACTN</name>
<evidence type="ECO:0008006" key="3">
    <source>
        <dbReference type="Google" id="ProtNLM"/>
    </source>
</evidence>